<gene>
    <name evidence="1" type="ORF">RPERSI_LOCUS32248</name>
</gene>
<dbReference type="Proteomes" id="UP000789920">
    <property type="component" value="Unassembled WGS sequence"/>
</dbReference>
<comment type="caution">
    <text evidence="1">The sequence shown here is derived from an EMBL/GenBank/DDBJ whole genome shotgun (WGS) entry which is preliminary data.</text>
</comment>
<feature type="non-terminal residue" evidence="1">
    <location>
        <position position="1"/>
    </location>
</feature>
<name>A0ACA9SM15_9GLOM</name>
<evidence type="ECO:0000313" key="1">
    <source>
        <dbReference type="EMBL" id="CAG8842285.1"/>
    </source>
</evidence>
<keyword evidence="2" id="KW-1185">Reference proteome</keyword>
<organism evidence="1 2">
    <name type="scientific">Racocetra persica</name>
    <dbReference type="NCBI Taxonomy" id="160502"/>
    <lineage>
        <taxon>Eukaryota</taxon>
        <taxon>Fungi</taxon>
        <taxon>Fungi incertae sedis</taxon>
        <taxon>Mucoromycota</taxon>
        <taxon>Glomeromycotina</taxon>
        <taxon>Glomeromycetes</taxon>
        <taxon>Diversisporales</taxon>
        <taxon>Gigasporaceae</taxon>
        <taxon>Racocetra</taxon>
    </lineage>
</organism>
<feature type="non-terminal residue" evidence="1">
    <location>
        <position position="175"/>
    </location>
</feature>
<protein>
    <submittedName>
        <fullName evidence="1">6152_t:CDS:1</fullName>
    </submittedName>
</protein>
<accession>A0ACA9SM15</accession>
<proteinExistence type="predicted"/>
<dbReference type="EMBL" id="CAJVQC010133638">
    <property type="protein sequence ID" value="CAG8842285.1"/>
    <property type="molecule type" value="Genomic_DNA"/>
</dbReference>
<sequence length="175" mass="20311">YPNVFVTDGDLAMEWAVVLEYPGMQHLFCIWHVKENIKKMLHSNTIGATYKFPNTRLYLECYLYEYQFSWACAFTVTVFTLGIQSTSFVKSQNACIKRVLESSNTSLYELEWKRDTPSSTNVVTIFSTIESLVKCYLRLNVSHFLIEQMKESLYYMASHSTVEEVESLIICESSQ</sequence>
<reference evidence="1" key="1">
    <citation type="submission" date="2021-06" db="EMBL/GenBank/DDBJ databases">
        <authorList>
            <person name="Kallberg Y."/>
            <person name="Tangrot J."/>
            <person name="Rosling A."/>
        </authorList>
    </citation>
    <scope>NUCLEOTIDE SEQUENCE</scope>
    <source>
        <strain evidence="1">MA461A</strain>
    </source>
</reference>
<evidence type="ECO:0000313" key="2">
    <source>
        <dbReference type="Proteomes" id="UP000789920"/>
    </source>
</evidence>